<dbReference type="Pfam" id="PF13193">
    <property type="entry name" value="AMP-binding_C"/>
    <property type="match status" value="1"/>
</dbReference>
<dbReference type="EMBL" id="CACRTT010000032">
    <property type="protein sequence ID" value="VYU54379.1"/>
    <property type="molecule type" value="Genomic_DNA"/>
</dbReference>
<protein>
    <submittedName>
        <fullName evidence="5">Long-chain-fatty-acid--CoA ligase</fullName>
        <ecNumber evidence="5">6.2.1.3</ecNumber>
    </submittedName>
</protein>
<dbReference type="InterPro" id="IPR042099">
    <property type="entry name" value="ANL_N_sf"/>
</dbReference>
<keyword evidence="2 5" id="KW-0436">Ligase</keyword>
<dbReference type="PROSITE" id="PS00455">
    <property type="entry name" value="AMP_BINDING"/>
    <property type="match status" value="1"/>
</dbReference>
<dbReference type="Gene3D" id="3.40.50.12780">
    <property type="entry name" value="N-terminal domain of ligase-like"/>
    <property type="match status" value="1"/>
</dbReference>
<name>A0A6N3FRT2_EGGLN</name>
<dbReference type="InterPro" id="IPR000873">
    <property type="entry name" value="AMP-dep_synth/lig_dom"/>
</dbReference>
<evidence type="ECO:0000256" key="2">
    <source>
        <dbReference type="ARBA" id="ARBA00022598"/>
    </source>
</evidence>
<gene>
    <name evidence="5" type="primary">lcfB_2</name>
    <name evidence="5" type="ORF">ELLFYP107_00858</name>
</gene>
<feature type="domain" description="AMP-binding enzyme C-terminal" evidence="4">
    <location>
        <begin position="455"/>
        <end position="530"/>
    </location>
</feature>
<reference evidence="5" key="1">
    <citation type="submission" date="2019-11" db="EMBL/GenBank/DDBJ databases">
        <authorList>
            <person name="Feng L."/>
        </authorList>
    </citation>
    <scope>NUCLEOTIDE SEQUENCE</scope>
    <source>
        <strain evidence="5">ElentaLFYP107</strain>
    </source>
</reference>
<dbReference type="GO" id="GO:0004467">
    <property type="term" value="F:long-chain fatty acid-CoA ligase activity"/>
    <property type="evidence" value="ECO:0007669"/>
    <property type="project" value="UniProtKB-EC"/>
</dbReference>
<dbReference type="Pfam" id="PF00501">
    <property type="entry name" value="AMP-binding"/>
    <property type="match status" value="1"/>
</dbReference>
<sequence>MEKVRRLTDIVGNETVRSLWDGLVAACGEREFLLFRDRTGSTSTYTYRAFNEEIDRAANVFLSMGVAAGERVAVQLCTCPEFMMCLFGLAKIGAVMVPMNEQYLVEEAAFVLERTEASCAVVEPKFLDLYRAVRDSGPYCPKGVLVARTHDDKVEGVEEARAALERDGSLRDFSRLRAEAAAELDEVRPLSADDPAEIIFTSGTTSRPKGVVLTHANILFSGLYGDWEVALTKNDRLLTTMPACHSNFQLAALMPVLTVGATLIVVEKYSASRFWSQIREFKATVTQCVAMMLRTLMLQPASPDDRNHELREILYFLPVSDAEKEAFEQRFGVSLMNTYGSTESIGWVLTDPPTGARRWPSVGRAGLGYEVRITREDGTQADPGEVGEIQVRGVRGRTIMKEYFNDPEATARTFTEDGWLKTGDKGYVDEDGWFFFVDRKVNMIKRAGENISTTELENVLAGHPRIAEAAVIGVADPIRDQAVKAFVLPAAGARITEEEVLAYCEEHMAGFKVPSYVEIVDSFPRTCSMKIEKKLLQ</sequence>
<dbReference type="InterPro" id="IPR020845">
    <property type="entry name" value="AMP-binding_CS"/>
</dbReference>
<evidence type="ECO:0000313" key="5">
    <source>
        <dbReference type="EMBL" id="VYU54379.1"/>
    </source>
</evidence>
<dbReference type="GO" id="GO:0031956">
    <property type="term" value="F:medium-chain fatty acid-CoA ligase activity"/>
    <property type="evidence" value="ECO:0007669"/>
    <property type="project" value="TreeGrafter"/>
</dbReference>
<dbReference type="PANTHER" id="PTHR43201:SF5">
    <property type="entry name" value="MEDIUM-CHAIN ACYL-COA LIGASE ACSF2, MITOCHONDRIAL"/>
    <property type="match status" value="1"/>
</dbReference>
<dbReference type="Gene3D" id="3.30.300.30">
    <property type="match status" value="1"/>
</dbReference>
<organism evidence="5">
    <name type="scientific">Eggerthella lenta</name>
    <name type="common">Eubacterium lentum</name>
    <dbReference type="NCBI Taxonomy" id="84112"/>
    <lineage>
        <taxon>Bacteria</taxon>
        <taxon>Bacillati</taxon>
        <taxon>Actinomycetota</taxon>
        <taxon>Coriobacteriia</taxon>
        <taxon>Eggerthellales</taxon>
        <taxon>Eggerthellaceae</taxon>
        <taxon>Eggerthella</taxon>
    </lineage>
</organism>
<comment type="similarity">
    <text evidence="1">Belongs to the ATP-dependent AMP-binding enzyme family.</text>
</comment>
<dbReference type="InterPro" id="IPR025110">
    <property type="entry name" value="AMP-bd_C"/>
</dbReference>
<dbReference type="AlphaFoldDB" id="A0A6N3FRT2"/>
<evidence type="ECO:0000256" key="1">
    <source>
        <dbReference type="ARBA" id="ARBA00006432"/>
    </source>
</evidence>
<dbReference type="InterPro" id="IPR045851">
    <property type="entry name" value="AMP-bd_C_sf"/>
</dbReference>
<feature type="domain" description="AMP-dependent synthetase/ligase" evidence="3">
    <location>
        <begin position="30"/>
        <end position="404"/>
    </location>
</feature>
<dbReference type="RefSeq" id="WP_227101316.1">
    <property type="nucleotide sequence ID" value="NZ_AP025575.1"/>
</dbReference>
<dbReference type="SUPFAM" id="SSF56801">
    <property type="entry name" value="Acetyl-CoA synthetase-like"/>
    <property type="match status" value="1"/>
</dbReference>
<evidence type="ECO:0000259" key="3">
    <source>
        <dbReference type="Pfam" id="PF00501"/>
    </source>
</evidence>
<accession>A0A6N3FRT2</accession>
<evidence type="ECO:0000259" key="4">
    <source>
        <dbReference type="Pfam" id="PF13193"/>
    </source>
</evidence>
<dbReference type="NCBIfam" id="NF005947">
    <property type="entry name" value="PRK08008.1"/>
    <property type="match status" value="1"/>
</dbReference>
<dbReference type="EC" id="6.2.1.3" evidence="5"/>
<proteinExistence type="inferred from homology"/>
<dbReference type="PANTHER" id="PTHR43201">
    <property type="entry name" value="ACYL-COA SYNTHETASE"/>
    <property type="match status" value="1"/>
</dbReference>